<feature type="region of interest" description="Disordered" evidence="7">
    <location>
        <begin position="925"/>
        <end position="956"/>
    </location>
</feature>
<feature type="compositionally biased region" description="Acidic residues" evidence="7">
    <location>
        <begin position="485"/>
        <end position="507"/>
    </location>
</feature>
<dbReference type="STRING" id="47428.A0A284QMK6"/>
<evidence type="ECO:0000256" key="3">
    <source>
        <dbReference type="ARBA" id="ARBA00022771"/>
    </source>
</evidence>
<organism evidence="9 10">
    <name type="scientific">Armillaria ostoyae</name>
    <name type="common">Armillaria root rot fungus</name>
    <dbReference type="NCBI Taxonomy" id="47428"/>
    <lineage>
        <taxon>Eukaryota</taxon>
        <taxon>Fungi</taxon>
        <taxon>Dikarya</taxon>
        <taxon>Basidiomycota</taxon>
        <taxon>Agaricomycotina</taxon>
        <taxon>Agaricomycetes</taxon>
        <taxon>Agaricomycetidae</taxon>
        <taxon>Agaricales</taxon>
        <taxon>Marasmiineae</taxon>
        <taxon>Physalacriaceae</taxon>
        <taxon>Armillaria</taxon>
    </lineage>
</organism>
<dbReference type="GO" id="GO:0016787">
    <property type="term" value="F:hydrolase activity"/>
    <property type="evidence" value="ECO:0007669"/>
    <property type="project" value="UniProtKB-KW"/>
</dbReference>
<dbReference type="PROSITE" id="PS01359">
    <property type="entry name" value="ZF_PHD_1"/>
    <property type="match status" value="1"/>
</dbReference>
<evidence type="ECO:0000313" key="10">
    <source>
        <dbReference type="Proteomes" id="UP000219338"/>
    </source>
</evidence>
<dbReference type="InterPro" id="IPR019786">
    <property type="entry name" value="Zinc_finger_PHD-type_CS"/>
</dbReference>
<evidence type="ECO:0000256" key="7">
    <source>
        <dbReference type="SAM" id="MobiDB-lite"/>
    </source>
</evidence>
<dbReference type="Gene3D" id="1.10.10.10">
    <property type="entry name" value="Winged helix-like DNA-binding domain superfamily/Winged helix DNA-binding domain"/>
    <property type="match status" value="1"/>
</dbReference>
<dbReference type="SMART" id="SM00249">
    <property type="entry name" value="PHD"/>
    <property type="match status" value="1"/>
</dbReference>
<dbReference type="InterPro" id="IPR001279">
    <property type="entry name" value="Metallo-B-lactamas"/>
</dbReference>
<dbReference type="InterPro" id="IPR036866">
    <property type="entry name" value="RibonucZ/Hydroxyglut_hydro"/>
</dbReference>
<dbReference type="PROSITE" id="PS50016">
    <property type="entry name" value="ZF_PHD_2"/>
    <property type="match status" value="1"/>
</dbReference>
<feature type="compositionally biased region" description="Low complexity" evidence="7">
    <location>
        <begin position="372"/>
        <end position="381"/>
    </location>
</feature>
<feature type="compositionally biased region" description="Polar residues" evidence="7">
    <location>
        <begin position="596"/>
        <end position="605"/>
    </location>
</feature>
<keyword evidence="10" id="KW-1185">Reference proteome</keyword>
<feature type="compositionally biased region" description="Basic and acidic residues" evidence="7">
    <location>
        <begin position="684"/>
        <end position="697"/>
    </location>
</feature>
<dbReference type="Gene3D" id="3.30.40.10">
    <property type="entry name" value="Zinc/RING finger domain, C3HC4 (zinc finger)"/>
    <property type="match status" value="1"/>
</dbReference>
<dbReference type="GO" id="GO:0044550">
    <property type="term" value="P:secondary metabolite biosynthetic process"/>
    <property type="evidence" value="ECO:0007669"/>
    <property type="project" value="TreeGrafter"/>
</dbReference>
<dbReference type="InterPro" id="IPR050662">
    <property type="entry name" value="Sec-metab_biosynth-thioest"/>
</dbReference>
<dbReference type="SUPFAM" id="SSF56281">
    <property type="entry name" value="Metallo-hydrolase/oxidoreductase"/>
    <property type="match status" value="1"/>
</dbReference>
<name>A0A284QMK6_ARMOS</name>
<feature type="compositionally biased region" description="Polar residues" evidence="7">
    <location>
        <begin position="932"/>
        <end position="950"/>
    </location>
</feature>
<dbReference type="CDD" id="cd07722">
    <property type="entry name" value="LACTB2-like_MBL-fold"/>
    <property type="match status" value="1"/>
</dbReference>
<feature type="compositionally biased region" description="Polar residues" evidence="7">
    <location>
        <begin position="424"/>
        <end position="433"/>
    </location>
</feature>
<dbReference type="InterPro" id="IPR011011">
    <property type="entry name" value="Znf_FYVE_PHD"/>
</dbReference>
<feature type="domain" description="PHD-type" evidence="8">
    <location>
        <begin position="509"/>
        <end position="564"/>
    </location>
</feature>
<feature type="compositionally biased region" description="Low complexity" evidence="7">
    <location>
        <begin position="455"/>
        <end position="468"/>
    </location>
</feature>
<dbReference type="Pfam" id="PF00753">
    <property type="entry name" value="Lactamase_B"/>
    <property type="match status" value="1"/>
</dbReference>
<evidence type="ECO:0000256" key="1">
    <source>
        <dbReference type="ARBA" id="ARBA00006759"/>
    </source>
</evidence>
<feature type="region of interest" description="Disordered" evidence="7">
    <location>
        <begin position="572"/>
        <end position="617"/>
    </location>
</feature>
<feature type="region of interest" description="Disordered" evidence="7">
    <location>
        <begin position="639"/>
        <end position="797"/>
    </location>
</feature>
<dbReference type="InterPro" id="IPR001965">
    <property type="entry name" value="Znf_PHD"/>
</dbReference>
<dbReference type="Gene3D" id="3.60.15.10">
    <property type="entry name" value="Ribonuclease Z/Hydroxyacylglutathione hydrolase-like"/>
    <property type="match status" value="1"/>
</dbReference>
<evidence type="ECO:0000256" key="4">
    <source>
        <dbReference type="ARBA" id="ARBA00022801"/>
    </source>
</evidence>
<dbReference type="GO" id="GO:0008270">
    <property type="term" value="F:zinc ion binding"/>
    <property type="evidence" value="ECO:0007669"/>
    <property type="project" value="UniProtKB-KW"/>
</dbReference>
<evidence type="ECO:0000256" key="2">
    <source>
        <dbReference type="ARBA" id="ARBA00022723"/>
    </source>
</evidence>
<dbReference type="SUPFAM" id="SSF57903">
    <property type="entry name" value="FYVE/PHD zinc finger"/>
    <property type="match status" value="1"/>
</dbReference>
<dbReference type="OMA" id="REWCIRN"/>
<keyword evidence="3 6" id="KW-0863">Zinc-finger</keyword>
<dbReference type="InterPro" id="IPR047921">
    <property type="entry name" value="LACTB2-like_MBL-fold"/>
</dbReference>
<evidence type="ECO:0000259" key="8">
    <source>
        <dbReference type="PROSITE" id="PS50016"/>
    </source>
</evidence>
<keyword evidence="2" id="KW-0479">Metal-binding</keyword>
<dbReference type="Pfam" id="PF00628">
    <property type="entry name" value="PHD"/>
    <property type="match status" value="1"/>
</dbReference>
<accession>A0A284QMK6</accession>
<evidence type="ECO:0000313" key="9">
    <source>
        <dbReference type="EMBL" id="SJK97715.1"/>
    </source>
</evidence>
<reference evidence="10" key="1">
    <citation type="journal article" date="2017" name="Nat. Ecol. Evol.">
        <title>Genome expansion and lineage-specific genetic innovations in the forest pathogenic fungi Armillaria.</title>
        <authorList>
            <person name="Sipos G."/>
            <person name="Prasanna A.N."/>
            <person name="Walter M.C."/>
            <person name="O'Connor E."/>
            <person name="Balint B."/>
            <person name="Krizsan K."/>
            <person name="Kiss B."/>
            <person name="Hess J."/>
            <person name="Varga T."/>
            <person name="Slot J."/>
            <person name="Riley R."/>
            <person name="Boka B."/>
            <person name="Rigling D."/>
            <person name="Barry K."/>
            <person name="Lee J."/>
            <person name="Mihaltcheva S."/>
            <person name="LaButti K."/>
            <person name="Lipzen A."/>
            <person name="Waldron R."/>
            <person name="Moloney N.M."/>
            <person name="Sperisen C."/>
            <person name="Kredics L."/>
            <person name="Vagvoelgyi C."/>
            <person name="Patrignani A."/>
            <person name="Fitzpatrick D."/>
            <person name="Nagy I."/>
            <person name="Doyle S."/>
            <person name="Anderson J.B."/>
            <person name="Grigoriev I.V."/>
            <person name="Gueldener U."/>
            <person name="Muensterkoetter M."/>
            <person name="Nagy L.G."/>
        </authorList>
    </citation>
    <scope>NUCLEOTIDE SEQUENCE [LARGE SCALE GENOMIC DNA]</scope>
    <source>
        <strain evidence="10">C18/9</strain>
    </source>
</reference>
<dbReference type="Pfam" id="PF17778">
    <property type="entry name" value="WHD_BLACT"/>
    <property type="match status" value="1"/>
</dbReference>
<dbReference type="InterPro" id="IPR013083">
    <property type="entry name" value="Znf_RING/FYVE/PHD"/>
</dbReference>
<dbReference type="PANTHER" id="PTHR23131:SF0">
    <property type="entry name" value="ENDORIBONUCLEASE LACTB2"/>
    <property type="match status" value="1"/>
</dbReference>
<feature type="region of interest" description="Disordered" evidence="7">
    <location>
        <begin position="343"/>
        <end position="515"/>
    </location>
</feature>
<feature type="compositionally biased region" description="Basic residues" evidence="7">
    <location>
        <begin position="716"/>
        <end position="726"/>
    </location>
</feature>
<comment type="similarity">
    <text evidence="1">Belongs to the metallo-beta-lactamase superfamily. Glyoxalase II family.</text>
</comment>
<proteinExistence type="inferred from homology"/>
<dbReference type="OrthoDB" id="79252at2759"/>
<keyword evidence="4" id="KW-0378">Hydrolase</keyword>
<feature type="compositionally biased region" description="Basic and acidic residues" evidence="7">
    <location>
        <begin position="409"/>
        <end position="421"/>
    </location>
</feature>
<dbReference type="EMBL" id="FUEG01000001">
    <property type="protein sequence ID" value="SJK97715.1"/>
    <property type="molecule type" value="Genomic_DNA"/>
</dbReference>
<sequence>MDKLEVLSSIARLSDNVVRVLGQNPGKFTLQGTNTYIIGKRNPYVLVDTGEGHEEYIAVLESALRETAISSNTDEPHISDIILSHWHQDHVRGLPSVLSLLKRLWDESKHTAPFKPPRLHKYPIPAGTVSPKHQVLSSVIDCLPAGSFTPAADGKPLHDLTHSQQLSNLHVLHTPGHTVDSICLYIPDDEALYTADSVLGQGTAVFEDLSHYISSLRKMLDFGKGTQALYPYRRLYPGHGPVVEEGEQVISTYIRHRIEREEQIVALLATADQAWTTWSLVSKIYSAYPESLWLPAAHSVDLHLKKLEKDGVGLWPCGRKQEQWFAIGCSDREWCIRNNGKGNLSARADEKSARTQASSLSPIATFPPATNRPVMARAMSMAPPPSPRETRRSGRRSAQSGSTGSSKSPDSETVPRSKDGPQRPSLSTHNSGSRNKRLKQEEADDAVNERKNGHAGSTSSASSTQGASNGRSRRKTKDKDKDVPVEDPADTIAEEPPQEAGEEEEEQGITRCVCGSTGEDDPDAGEFMVQCETCKVWQHGLCMGYESEDQLQNDDYYCEQCRPDLHTDLLKKKPRKARQSSTASHHTVVGNRMSRSRSPSHTLKQQSKRRNTMNSRDAAFDENLKEILETTAAEADAVYDTKSIHSNTNEDEEVDVGAASRRKRKRKEDDAPPNKRPRSTSIVSDRRAASVLARDETPLPIAPVKTPALSVPQPKPRGKRGGRKAAVHTEPVVNENGEVVAPPAKRQGHGGGRGKGAHARKIQNASTAPASAAHDGRRNQANGPNGAGGPSAAGEGSRAYRNSHAYVVSQQPLLTSWGLPDYLAHLEEIFPTPTPTPLDVPSSGDNGIEINQERGVKTKWPGKRMSVGDMNKRVRTLVEWVGREQASAQERMRRRDALEKALKEVQPGEEDVQMRVEPVKDDASMFLDGQPRTESPLQQRPNSATPQVPISESKASTIFFSSSSSDTMKQMEGLMEELIRFQERFGRGRH</sequence>
<dbReference type="AlphaFoldDB" id="A0A284QMK6"/>
<evidence type="ECO:0000256" key="5">
    <source>
        <dbReference type="ARBA" id="ARBA00022833"/>
    </source>
</evidence>
<dbReference type="Proteomes" id="UP000219338">
    <property type="component" value="Unassembled WGS sequence"/>
</dbReference>
<dbReference type="InterPro" id="IPR019787">
    <property type="entry name" value="Znf_PHD-finger"/>
</dbReference>
<feature type="compositionally biased region" description="Low complexity" evidence="7">
    <location>
        <begin position="396"/>
        <end position="408"/>
    </location>
</feature>
<evidence type="ECO:0000256" key="6">
    <source>
        <dbReference type="PROSITE-ProRule" id="PRU00146"/>
    </source>
</evidence>
<dbReference type="SMART" id="SM00849">
    <property type="entry name" value="Lactamase_B"/>
    <property type="match status" value="1"/>
</dbReference>
<keyword evidence="5" id="KW-0862">Zinc</keyword>
<gene>
    <name evidence="9" type="ORF">ARMOST_00968</name>
</gene>
<dbReference type="PANTHER" id="PTHR23131">
    <property type="entry name" value="ENDORIBONUCLEASE LACTB2"/>
    <property type="match status" value="1"/>
</dbReference>
<dbReference type="InterPro" id="IPR041516">
    <property type="entry name" value="LACTB2_WH"/>
</dbReference>
<protein>
    <recommendedName>
        <fullName evidence="8">PHD-type domain-containing protein</fullName>
    </recommendedName>
</protein>
<dbReference type="InterPro" id="IPR036388">
    <property type="entry name" value="WH-like_DNA-bd_sf"/>
</dbReference>